<organism evidence="2 3">
    <name type="scientific">Antrodiella citrinella</name>
    <dbReference type="NCBI Taxonomy" id="2447956"/>
    <lineage>
        <taxon>Eukaryota</taxon>
        <taxon>Fungi</taxon>
        <taxon>Dikarya</taxon>
        <taxon>Basidiomycota</taxon>
        <taxon>Agaricomycotina</taxon>
        <taxon>Agaricomycetes</taxon>
        <taxon>Polyporales</taxon>
        <taxon>Steccherinaceae</taxon>
        <taxon>Antrodiella</taxon>
    </lineage>
</organism>
<proteinExistence type="predicted"/>
<accession>A0A4S4MP24</accession>
<protein>
    <recommendedName>
        <fullName evidence="1">Cupin-like domain-containing protein</fullName>
    </recommendedName>
</protein>
<dbReference type="PANTHER" id="PTHR12461">
    <property type="entry name" value="HYPOXIA-INDUCIBLE FACTOR 1 ALPHA INHIBITOR-RELATED"/>
    <property type="match status" value="1"/>
</dbReference>
<evidence type="ECO:0000313" key="3">
    <source>
        <dbReference type="Proteomes" id="UP000308730"/>
    </source>
</evidence>
<reference evidence="2 3" key="1">
    <citation type="submission" date="2019-02" db="EMBL/GenBank/DDBJ databases">
        <title>Genome sequencing of the rare red list fungi Antrodiella citrinella (Flaviporus citrinellus).</title>
        <authorList>
            <person name="Buettner E."/>
            <person name="Kellner H."/>
        </authorList>
    </citation>
    <scope>NUCLEOTIDE SEQUENCE [LARGE SCALE GENOMIC DNA]</scope>
    <source>
        <strain evidence="2 3">DSM 108506</strain>
    </source>
</reference>
<comment type="caution">
    <text evidence="2">The sequence shown here is derived from an EMBL/GenBank/DDBJ whole genome shotgun (WGS) entry which is preliminary data.</text>
</comment>
<dbReference type="PANTHER" id="PTHR12461:SF94">
    <property type="entry name" value="JMJC DOMAIN-CONTAINING PROTEIN"/>
    <property type="match status" value="1"/>
</dbReference>
<dbReference type="AlphaFoldDB" id="A0A4S4MP24"/>
<evidence type="ECO:0000259" key="1">
    <source>
        <dbReference type="Pfam" id="PF13621"/>
    </source>
</evidence>
<dbReference type="Proteomes" id="UP000308730">
    <property type="component" value="Unassembled WGS sequence"/>
</dbReference>
<sequence>MFTGLLSCGTQVVTELQTAAHDLAGEWRMHACKTLDDLANTAYSRLSASKDAPLCWRRLYTDTSVLRTLGDLEDAVDQTLAKVCIARLDRAIITAGPCGEGRLELVLDLIREIQSEYLNESPRPYFLYSRSRPVFPAPQSPTSVPRLPDPPSFTSFISTHSLTPFVISRYATDWPATKAWHNVQYLRTVAGPGRVVPVEVGGDYRAQDWTQRIMEWDAFVDTLRTPSTDEILYLAQHNLFKQFPKLREDVMIPDYVYASLPAPQDFPEYTPPGNDDQLVENIWLGPVGTVSPAHTVRTINHIHLPLR</sequence>
<dbReference type="InterPro" id="IPR041667">
    <property type="entry name" value="Cupin_8"/>
</dbReference>
<dbReference type="EMBL" id="SGPM01000284">
    <property type="protein sequence ID" value="THH27057.1"/>
    <property type="molecule type" value="Genomic_DNA"/>
</dbReference>
<feature type="domain" description="Cupin-like" evidence="1">
    <location>
        <begin position="163"/>
        <end position="294"/>
    </location>
</feature>
<dbReference type="Gene3D" id="2.60.120.650">
    <property type="entry name" value="Cupin"/>
    <property type="match status" value="1"/>
</dbReference>
<dbReference type="SUPFAM" id="SSF51197">
    <property type="entry name" value="Clavaminate synthase-like"/>
    <property type="match status" value="1"/>
</dbReference>
<name>A0A4S4MP24_9APHY</name>
<dbReference type="OrthoDB" id="47172at2759"/>
<dbReference type="Pfam" id="PF13621">
    <property type="entry name" value="Cupin_8"/>
    <property type="match status" value="1"/>
</dbReference>
<evidence type="ECO:0000313" key="2">
    <source>
        <dbReference type="EMBL" id="THH27057.1"/>
    </source>
</evidence>
<keyword evidence="3" id="KW-1185">Reference proteome</keyword>
<gene>
    <name evidence="2" type="ORF">EUX98_g7122</name>
</gene>